<evidence type="ECO:0000313" key="12">
    <source>
        <dbReference type="Proteomes" id="UP001499988"/>
    </source>
</evidence>
<dbReference type="Gene3D" id="1.10.10.1100">
    <property type="entry name" value="BFD-like [2Fe-2S]-binding domain"/>
    <property type="match status" value="1"/>
</dbReference>
<dbReference type="EMBL" id="BAABJZ010000002">
    <property type="protein sequence ID" value="GAA4871455.1"/>
    <property type="molecule type" value="Genomic_DNA"/>
</dbReference>
<evidence type="ECO:0000256" key="5">
    <source>
        <dbReference type="ARBA" id="ARBA00023004"/>
    </source>
</evidence>
<evidence type="ECO:0000256" key="3">
    <source>
        <dbReference type="ARBA" id="ARBA00022723"/>
    </source>
</evidence>
<keyword evidence="4" id="KW-0249">Electron transport</keyword>
<dbReference type="InterPro" id="IPR007419">
    <property type="entry name" value="BFD-like_2Fe2S-bd_dom"/>
</dbReference>
<proteinExistence type="inferred from homology"/>
<keyword evidence="6" id="KW-0411">Iron-sulfur</keyword>
<evidence type="ECO:0000256" key="7">
    <source>
        <dbReference type="ARBA" id="ARBA00034078"/>
    </source>
</evidence>
<accession>A0ABP9EAX8</accession>
<evidence type="ECO:0000256" key="6">
    <source>
        <dbReference type="ARBA" id="ARBA00023014"/>
    </source>
</evidence>
<keyword evidence="5" id="KW-0408">Iron</keyword>
<comment type="similarity">
    <text evidence="9">Belongs to the Bfd family.</text>
</comment>
<dbReference type="CDD" id="cd19945">
    <property type="entry name" value="Fer2_BFD"/>
    <property type="match status" value="1"/>
</dbReference>
<name>A0ABP9EAX8_9GAMM</name>
<organism evidence="11 12">
    <name type="scientific">Ferrimonas pelagia</name>
    <dbReference type="NCBI Taxonomy" id="1177826"/>
    <lineage>
        <taxon>Bacteria</taxon>
        <taxon>Pseudomonadati</taxon>
        <taxon>Pseudomonadota</taxon>
        <taxon>Gammaproteobacteria</taxon>
        <taxon>Alteromonadales</taxon>
        <taxon>Ferrimonadaceae</taxon>
        <taxon>Ferrimonas</taxon>
    </lineage>
</organism>
<comment type="cofactor">
    <cofactor evidence="7">
        <name>[2Fe-2S] cluster</name>
        <dbReference type="ChEBI" id="CHEBI:190135"/>
    </cofactor>
</comment>
<sequence>MYVCVCFGVTDKQVKQVVAEGATDLKTLQAKLNVGTQCGKCIKTTLEIMQQQLDVTPNYYEVA</sequence>
<keyword evidence="1" id="KW-0813">Transport</keyword>
<dbReference type="RefSeq" id="WP_345332041.1">
    <property type="nucleotide sequence ID" value="NZ_BAABJZ010000002.1"/>
</dbReference>
<comment type="caution">
    <text evidence="11">The sequence shown here is derived from an EMBL/GenBank/DDBJ whole genome shotgun (WGS) entry which is preliminary data.</text>
</comment>
<evidence type="ECO:0000256" key="8">
    <source>
        <dbReference type="ARBA" id="ARBA00039386"/>
    </source>
</evidence>
<keyword evidence="3" id="KW-0479">Metal-binding</keyword>
<evidence type="ECO:0000256" key="1">
    <source>
        <dbReference type="ARBA" id="ARBA00022448"/>
    </source>
</evidence>
<keyword evidence="2" id="KW-0001">2Fe-2S</keyword>
<dbReference type="Proteomes" id="UP001499988">
    <property type="component" value="Unassembled WGS sequence"/>
</dbReference>
<dbReference type="PANTHER" id="PTHR37424:SF1">
    <property type="entry name" value="BACTERIOFERRITIN-ASSOCIATED FERREDOXIN"/>
    <property type="match status" value="1"/>
</dbReference>
<dbReference type="PANTHER" id="PTHR37424">
    <property type="entry name" value="BACTERIOFERRITIN-ASSOCIATED FERREDOXIN"/>
    <property type="match status" value="1"/>
</dbReference>
<evidence type="ECO:0000256" key="9">
    <source>
        <dbReference type="ARBA" id="ARBA00046332"/>
    </source>
</evidence>
<reference evidence="12" key="1">
    <citation type="journal article" date="2019" name="Int. J. Syst. Evol. Microbiol.">
        <title>The Global Catalogue of Microorganisms (GCM) 10K type strain sequencing project: providing services to taxonomists for standard genome sequencing and annotation.</title>
        <authorList>
            <consortium name="The Broad Institute Genomics Platform"/>
            <consortium name="The Broad Institute Genome Sequencing Center for Infectious Disease"/>
            <person name="Wu L."/>
            <person name="Ma J."/>
        </authorList>
    </citation>
    <scope>NUCLEOTIDE SEQUENCE [LARGE SCALE GENOMIC DNA]</scope>
    <source>
        <strain evidence="12">JCM 18401</strain>
    </source>
</reference>
<protein>
    <recommendedName>
        <fullName evidence="8">Bacterioferritin-associated ferredoxin</fullName>
    </recommendedName>
</protein>
<evidence type="ECO:0000256" key="4">
    <source>
        <dbReference type="ARBA" id="ARBA00022982"/>
    </source>
</evidence>
<evidence type="ECO:0000259" key="10">
    <source>
        <dbReference type="Pfam" id="PF04324"/>
    </source>
</evidence>
<keyword evidence="12" id="KW-1185">Reference proteome</keyword>
<evidence type="ECO:0000256" key="2">
    <source>
        <dbReference type="ARBA" id="ARBA00022714"/>
    </source>
</evidence>
<feature type="domain" description="BFD-like [2Fe-2S]-binding" evidence="10">
    <location>
        <begin position="2"/>
        <end position="50"/>
    </location>
</feature>
<dbReference type="InterPro" id="IPR052371">
    <property type="entry name" value="BFD-associated_ferredoxin"/>
</dbReference>
<dbReference type="InterPro" id="IPR041854">
    <property type="entry name" value="BFD-like_2Fe2S-bd_dom_sf"/>
</dbReference>
<gene>
    <name evidence="11" type="ORF">GCM10023333_00300</name>
</gene>
<dbReference type="Pfam" id="PF04324">
    <property type="entry name" value="Fer2_BFD"/>
    <property type="match status" value="1"/>
</dbReference>
<evidence type="ECO:0000313" key="11">
    <source>
        <dbReference type="EMBL" id="GAA4871455.1"/>
    </source>
</evidence>